<dbReference type="InterPro" id="IPR000719">
    <property type="entry name" value="Prot_kinase_dom"/>
</dbReference>
<dbReference type="Proteomes" id="UP000711996">
    <property type="component" value="Unassembled WGS sequence"/>
</dbReference>
<dbReference type="GO" id="GO:0005524">
    <property type="term" value="F:ATP binding"/>
    <property type="evidence" value="ECO:0007669"/>
    <property type="project" value="InterPro"/>
</dbReference>
<dbReference type="PANTHER" id="PTHR33112">
    <property type="entry name" value="DOMAIN PROTEIN, PUTATIVE-RELATED"/>
    <property type="match status" value="1"/>
</dbReference>
<feature type="domain" description="Protein kinase" evidence="2">
    <location>
        <begin position="682"/>
        <end position="1032"/>
    </location>
</feature>
<evidence type="ECO:0000256" key="1">
    <source>
        <dbReference type="SAM" id="MobiDB-lite"/>
    </source>
</evidence>
<feature type="compositionally biased region" description="Low complexity" evidence="1">
    <location>
        <begin position="1097"/>
        <end position="1109"/>
    </location>
</feature>
<dbReference type="InterPro" id="IPR011009">
    <property type="entry name" value="Kinase-like_dom_sf"/>
</dbReference>
<dbReference type="Gene3D" id="1.10.510.10">
    <property type="entry name" value="Transferase(Phosphotransferase) domain 1"/>
    <property type="match status" value="1"/>
</dbReference>
<feature type="compositionally biased region" description="Polar residues" evidence="1">
    <location>
        <begin position="1139"/>
        <end position="1161"/>
    </location>
</feature>
<protein>
    <submittedName>
        <fullName evidence="3">Proline-rich receptor-like protein kinase PERK9</fullName>
    </submittedName>
</protein>
<evidence type="ECO:0000313" key="3">
    <source>
        <dbReference type="EMBL" id="KAF4865093.1"/>
    </source>
</evidence>
<comment type="caution">
    <text evidence="3">The sequence shown here is derived from an EMBL/GenBank/DDBJ whole genome shotgun (WGS) entry which is preliminary data.</text>
</comment>
<dbReference type="Pfam" id="PF06985">
    <property type="entry name" value="HET"/>
    <property type="match status" value="1"/>
</dbReference>
<feature type="region of interest" description="Disordered" evidence="1">
    <location>
        <begin position="1080"/>
        <end position="1169"/>
    </location>
</feature>
<dbReference type="SMART" id="SM00220">
    <property type="entry name" value="S_TKc"/>
    <property type="match status" value="1"/>
</dbReference>
<proteinExistence type="predicted"/>
<dbReference type="EMBL" id="QPMT01000003">
    <property type="protein sequence ID" value="KAF4865093.1"/>
    <property type="molecule type" value="Genomic_DNA"/>
</dbReference>
<evidence type="ECO:0000313" key="4">
    <source>
        <dbReference type="Proteomes" id="UP000711996"/>
    </source>
</evidence>
<dbReference type="Pfam" id="PF00069">
    <property type="entry name" value="Pkinase"/>
    <property type="match status" value="1"/>
</dbReference>
<dbReference type="GO" id="GO:0004672">
    <property type="term" value="F:protein kinase activity"/>
    <property type="evidence" value="ECO:0007669"/>
    <property type="project" value="InterPro"/>
</dbReference>
<reference evidence="3" key="1">
    <citation type="submission" date="2019-06" db="EMBL/GenBank/DDBJ databases">
        <authorList>
            <person name="Gan P."/>
            <person name="Shirasu K."/>
        </authorList>
    </citation>
    <scope>NUCLEOTIDE SEQUENCE [LARGE SCALE GENOMIC DNA]</scope>
    <source>
        <strain evidence="3">CAD2</strain>
    </source>
</reference>
<dbReference type="SUPFAM" id="SSF56112">
    <property type="entry name" value="Protein kinase-like (PK-like)"/>
    <property type="match status" value="1"/>
</dbReference>
<organism evidence="3 4">
    <name type="scientific">Colletotrichum siamense</name>
    <name type="common">Anthracnose fungus</name>
    <dbReference type="NCBI Taxonomy" id="690259"/>
    <lineage>
        <taxon>Eukaryota</taxon>
        <taxon>Fungi</taxon>
        <taxon>Dikarya</taxon>
        <taxon>Ascomycota</taxon>
        <taxon>Pezizomycotina</taxon>
        <taxon>Sordariomycetes</taxon>
        <taxon>Hypocreomycetidae</taxon>
        <taxon>Glomerellales</taxon>
        <taxon>Glomerellaceae</taxon>
        <taxon>Colletotrichum</taxon>
        <taxon>Colletotrichum gloeosporioides species complex</taxon>
    </lineage>
</organism>
<evidence type="ECO:0000259" key="2">
    <source>
        <dbReference type="PROSITE" id="PS50011"/>
    </source>
</evidence>
<gene>
    <name evidence="3" type="primary">PERK9</name>
    <name evidence="3" type="ORF">CGCSCA2_v001554</name>
</gene>
<dbReference type="OrthoDB" id="5125733at2759"/>
<accession>A0A9P5F145</accession>
<keyword evidence="4" id="KW-1185">Reference proteome</keyword>
<dbReference type="AlphaFoldDB" id="A0A9P5F145"/>
<dbReference type="PROSITE" id="PS50011">
    <property type="entry name" value="PROTEIN_KINASE_DOM"/>
    <property type="match status" value="1"/>
</dbReference>
<dbReference type="InterPro" id="IPR010730">
    <property type="entry name" value="HET"/>
</dbReference>
<name>A0A9P5F145_COLSI</name>
<dbReference type="PANTHER" id="PTHR33112:SF10">
    <property type="entry name" value="TOL"/>
    <property type="match status" value="1"/>
</dbReference>
<sequence>MEEIAERSKACDLCKMLYQSAKEAGLSDSDDLQCRRVESTVMIEPHGAALLSIYADPKNSGFQEVHTQIGRPQLSQPLSDFQITLFKEWLRVCDEEHNHQFESEVELPTRVLDVGTNENPILRLHEKQRSTFGQYVALSHCWGTGQHFKTLKSNIDKFRQCIDFEELPRTFKEAIEVTRKLKFRYLWIDSLCIIQDDPTDWEREAASMEHVFSSASITIAASSARSSSEGFLPTRKEQQSFLAIKAPSGGTLFIRKSIDNFRRDVEESALNQRGWVLQERALARRIIHFTSSQVYWECGLGVHCETLMKLRNRRAAFLGDSDFPNSALAYFKGARILLFQSLYQTYSTLGFSHVPDRSTAIRGLEERLLKAFGSKGGFGAKVNVATVFPIIEIIEIIPATFKPFDNKESMMANKKSFQRSPHADDVPTIRVISDSTNNRLVQYAEFNSRDVRQGSVYGTEVSGAKKYTDSGYSENISAADIDHRTTYLLRIPILTARVVANCMRSSFEKSSSNGQYFLPYNSLCGIITFDVVSRLLQNAFESLDTSTIANLAAEVVGHSHDSKIQPEYTRRRIFAILVMMDKVSAIHDFIDNNVIMDNDLPLKVERQKVSDYEATVKLCQSYQSDDLESDDVLSPLNLSTCWSFNDMEEFELRQKTMCIQQFELPCKKIQFYNLRHRPTLPFLTYKRHKVGGYGTVWKGKLHDAHCNHVESCESERSTRRVFAVKELHTESEKAYKQEMELFVKIGARSENEHTRHLIQLQFSYLYGDRYFLVFPWADGNLREFWAKYPEYHLKNDKDLVWFFRQCKGLAKGLKIVHTLTSFSGASKADLETVVSDIKQGKLKKWGRHGDIKPENILWFENYEDKKDFLVISDFGLTSFNTTNSRSKVRAGSIAGYSGTYRPPELDLRGDISQSYDIWSLGCVYLEFVSWFLLGYRETQSGFTDSRINGGHVKEHANNFREDTFFTIQESSGGTYAEINPSVVVWIEKLRAHAGCTEELRAFLDYIQSDMLQPNPTARPICEHIMGKFTGILKILETFQNKAGGDNQNKSSMQSSASDPILRASRLPFVYPETIQPLSKAISLQETAPTSSRKRSDTSTSPTSISPKTDAVTTGSPSCLPSDATPLPTQEESLAEVGSGFTSISTSVDVENPTVHATNLSSEELDPAAD</sequence>
<dbReference type="CDD" id="cd00180">
    <property type="entry name" value="PKc"/>
    <property type="match status" value="1"/>
</dbReference>